<gene>
    <name evidence="15" type="ORF">IAA62_03615</name>
</gene>
<comment type="subcellular location">
    <subcellularLocation>
        <location evidence="1 12">Cytoplasm</location>
    </subcellularLocation>
</comment>
<evidence type="ECO:0000256" key="5">
    <source>
        <dbReference type="ARBA" id="ARBA00022490"/>
    </source>
</evidence>
<keyword evidence="8 12" id="KW-0808">Transferase</keyword>
<dbReference type="PIRSF" id="PIRSF015601">
    <property type="entry name" value="MTase_slr0722"/>
    <property type="match status" value="1"/>
</dbReference>
<dbReference type="InterPro" id="IPR046886">
    <property type="entry name" value="RsmE_MTase_dom"/>
</dbReference>
<dbReference type="Gene3D" id="3.40.1280.10">
    <property type="match status" value="1"/>
</dbReference>
<comment type="function">
    <text evidence="10 12">Specifically methylates the N3 position of the uracil ring of uridine 1498 (m3U1498) in 16S rRNA. Acts on the fully assembled 30S ribosomal subunit.</text>
</comment>
<comment type="caution">
    <text evidence="15">The sequence shown here is derived from an EMBL/GenBank/DDBJ whole genome shotgun (WGS) entry which is preliminary data.</text>
</comment>
<dbReference type="SUPFAM" id="SSF75217">
    <property type="entry name" value="alpha/beta knot"/>
    <property type="match status" value="1"/>
</dbReference>
<comment type="catalytic activity">
    <reaction evidence="11 12">
        <text>uridine(1498) in 16S rRNA + S-adenosyl-L-methionine = N(3)-methyluridine(1498) in 16S rRNA + S-adenosyl-L-homocysteine + H(+)</text>
        <dbReference type="Rhea" id="RHEA:42920"/>
        <dbReference type="Rhea" id="RHEA-COMP:10283"/>
        <dbReference type="Rhea" id="RHEA-COMP:10284"/>
        <dbReference type="ChEBI" id="CHEBI:15378"/>
        <dbReference type="ChEBI" id="CHEBI:57856"/>
        <dbReference type="ChEBI" id="CHEBI:59789"/>
        <dbReference type="ChEBI" id="CHEBI:65315"/>
        <dbReference type="ChEBI" id="CHEBI:74502"/>
        <dbReference type="EC" id="2.1.1.193"/>
    </reaction>
</comment>
<comment type="similarity">
    <text evidence="2 12">Belongs to the RNA methyltransferase RsmE family.</text>
</comment>
<evidence type="ECO:0000313" key="15">
    <source>
        <dbReference type="EMBL" id="HIV01622.1"/>
    </source>
</evidence>
<dbReference type="NCBIfam" id="TIGR00046">
    <property type="entry name" value="RsmE family RNA methyltransferase"/>
    <property type="match status" value="1"/>
</dbReference>
<protein>
    <recommendedName>
        <fullName evidence="4 12">Ribosomal RNA small subunit methyltransferase E</fullName>
        <ecNumber evidence="3 12">2.1.1.193</ecNumber>
    </recommendedName>
</protein>
<keyword evidence="9 12" id="KW-0949">S-adenosyl-L-methionine</keyword>
<evidence type="ECO:0000256" key="1">
    <source>
        <dbReference type="ARBA" id="ARBA00004496"/>
    </source>
</evidence>
<evidence type="ECO:0000256" key="9">
    <source>
        <dbReference type="ARBA" id="ARBA00022691"/>
    </source>
</evidence>
<dbReference type="InterPro" id="IPR029028">
    <property type="entry name" value="Alpha/beta_knot_MTases"/>
</dbReference>
<dbReference type="InterPro" id="IPR046887">
    <property type="entry name" value="RsmE_PUA-like"/>
</dbReference>
<organism evidence="15 16">
    <name type="scientific">Candidatus Caccopulliclostridium gallistercoris</name>
    <dbReference type="NCBI Taxonomy" id="2840719"/>
    <lineage>
        <taxon>Bacteria</taxon>
        <taxon>Bacillati</taxon>
        <taxon>Bacillota</taxon>
        <taxon>Clostridia</taxon>
        <taxon>Candidatus Caccopulliclostridium</taxon>
    </lineage>
</organism>
<dbReference type="PANTHER" id="PTHR30027">
    <property type="entry name" value="RIBOSOMAL RNA SMALL SUBUNIT METHYLTRANSFERASE E"/>
    <property type="match status" value="1"/>
</dbReference>
<keyword evidence="5 12" id="KW-0963">Cytoplasm</keyword>
<name>A0A9D1NEG2_9FIRM</name>
<proteinExistence type="inferred from homology"/>
<reference evidence="15" key="2">
    <citation type="journal article" date="2021" name="PeerJ">
        <title>Extensive microbial diversity within the chicken gut microbiome revealed by metagenomics and culture.</title>
        <authorList>
            <person name="Gilroy R."/>
            <person name="Ravi A."/>
            <person name="Getino M."/>
            <person name="Pursley I."/>
            <person name="Horton D.L."/>
            <person name="Alikhan N.F."/>
            <person name="Baker D."/>
            <person name="Gharbi K."/>
            <person name="Hall N."/>
            <person name="Watson M."/>
            <person name="Adriaenssens E.M."/>
            <person name="Foster-Nyarko E."/>
            <person name="Jarju S."/>
            <person name="Secka A."/>
            <person name="Antonio M."/>
            <person name="Oren A."/>
            <person name="Chaudhuri R.R."/>
            <person name="La Ragione R."/>
            <person name="Hildebrand F."/>
            <person name="Pallen M.J."/>
        </authorList>
    </citation>
    <scope>NUCLEOTIDE SEQUENCE</scope>
    <source>
        <strain evidence="15">CHK186-9395</strain>
    </source>
</reference>
<dbReference type="GO" id="GO:0070475">
    <property type="term" value="P:rRNA base methylation"/>
    <property type="evidence" value="ECO:0007669"/>
    <property type="project" value="TreeGrafter"/>
</dbReference>
<evidence type="ECO:0000256" key="12">
    <source>
        <dbReference type="PIRNR" id="PIRNR015601"/>
    </source>
</evidence>
<dbReference type="Proteomes" id="UP000886861">
    <property type="component" value="Unassembled WGS sequence"/>
</dbReference>
<dbReference type="CDD" id="cd18084">
    <property type="entry name" value="RsmE-like"/>
    <property type="match status" value="1"/>
</dbReference>
<dbReference type="AlphaFoldDB" id="A0A9D1NEG2"/>
<accession>A0A9D1NEG2</accession>
<sequence>MKRFYEKDVFKTNKITGEEFKHLKNVLRCDVGEEIICLNGDGNEYISEITRIADGFAEIKIKEVKKCMRDPKINITVFMGLPKGDKFEFLIQKLSELGVSNLIPFESSFTIAKPKDKKLDRYKKLAVEACKQCGRSKPLNVKECITFKNLLENVKNYETCYFAYENSLEGNFDDVKGQQNVAVIIGAEGGFSEEEAKKLILAGVKEVSLGRRILRCETAPIFAVSVINYLTNN</sequence>
<evidence type="ECO:0000256" key="6">
    <source>
        <dbReference type="ARBA" id="ARBA00022552"/>
    </source>
</evidence>
<evidence type="ECO:0000259" key="14">
    <source>
        <dbReference type="Pfam" id="PF20260"/>
    </source>
</evidence>
<dbReference type="PANTHER" id="PTHR30027:SF3">
    <property type="entry name" value="16S RRNA (URACIL(1498)-N(3))-METHYLTRANSFERASE"/>
    <property type="match status" value="1"/>
</dbReference>
<evidence type="ECO:0000256" key="10">
    <source>
        <dbReference type="ARBA" id="ARBA00025699"/>
    </source>
</evidence>
<reference evidence="15" key="1">
    <citation type="submission" date="2020-10" db="EMBL/GenBank/DDBJ databases">
        <authorList>
            <person name="Gilroy R."/>
        </authorList>
    </citation>
    <scope>NUCLEOTIDE SEQUENCE</scope>
    <source>
        <strain evidence="15">CHK186-9395</strain>
    </source>
</reference>
<evidence type="ECO:0000256" key="11">
    <source>
        <dbReference type="ARBA" id="ARBA00047944"/>
    </source>
</evidence>
<evidence type="ECO:0000256" key="4">
    <source>
        <dbReference type="ARBA" id="ARBA00013673"/>
    </source>
</evidence>
<dbReference type="EC" id="2.1.1.193" evidence="3 12"/>
<dbReference type="InterPro" id="IPR015947">
    <property type="entry name" value="PUA-like_sf"/>
</dbReference>
<dbReference type="GO" id="GO:0005737">
    <property type="term" value="C:cytoplasm"/>
    <property type="evidence" value="ECO:0007669"/>
    <property type="project" value="UniProtKB-SubCell"/>
</dbReference>
<dbReference type="GO" id="GO:0070042">
    <property type="term" value="F:rRNA (uridine-N3-)-methyltransferase activity"/>
    <property type="evidence" value="ECO:0007669"/>
    <property type="project" value="TreeGrafter"/>
</dbReference>
<keyword evidence="7 12" id="KW-0489">Methyltransferase</keyword>
<dbReference type="EMBL" id="DVOJ01000013">
    <property type="protein sequence ID" value="HIV01622.1"/>
    <property type="molecule type" value="Genomic_DNA"/>
</dbReference>
<evidence type="ECO:0000256" key="8">
    <source>
        <dbReference type="ARBA" id="ARBA00022679"/>
    </source>
</evidence>
<feature type="domain" description="Ribosomal RNA small subunit methyltransferase E PUA-like" evidence="14">
    <location>
        <begin position="15"/>
        <end position="61"/>
    </location>
</feature>
<dbReference type="InterPro" id="IPR006700">
    <property type="entry name" value="RsmE"/>
</dbReference>
<dbReference type="Pfam" id="PF20260">
    <property type="entry name" value="PUA_4"/>
    <property type="match status" value="1"/>
</dbReference>
<evidence type="ECO:0000256" key="3">
    <source>
        <dbReference type="ARBA" id="ARBA00012328"/>
    </source>
</evidence>
<dbReference type="SUPFAM" id="SSF88697">
    <property type="entry name" value="PUA domain-like"/>
    <property type="match status" value="1"/>
</dbReference>
<feature type="domain" description="Ribosomal RNA small subunit methyltransferase E methyltransferase" evidence="13">
    <location>
        <begin position="72"/>
        <end position="227"/>
    </location>
</feature>
<evidence type="ECO:0000256" key="7">
    <source>
        <dbReference type="ARBA" id="ARBA00022603"/>
    </source>
</evidence>
<keyword evidence="6 12" id="KW-0698">rRNA processing</keyword>
<dbReference type="InterPro" id="IPR029026">
    <property type="entry name" value="tRNA_m1G_MTases_N"/>
</dbReference>
<evidence type="ECO:0000313" key="16">
    <source>
        <dbReference type="Proteomes" id="UP000886861"/>
    </source>
</evidence>
<dbReference type="Pfam" id="PF04452">
    <property type="entry name" value="Methyltrans_RNA"/>
    <property type="match status" value="1"/>
</dbReference>
<evidence type="ECO:0000256" key="2">
    <source>
        <dbReference type="ARBA" id="ARBA00005528"/>
    </source>
</evidence>
<evidence type="ECO:0000259" key="13">
    <source>
        <dbReference type="Pfam" id="PF04452"/>
    </source>
</evidence>